<proteinExistence type="predicted"/>
<dbReference type="InParanoid" id="K5VQA0"/>
<name>K5VQA0_PHACS</name>
<reference evidence="2 3" key="1">
    <citation type="journal article" date="2012" name="BMC Genomics">
        <title>Comparative genomics of the white-rot fungi, Phanerochaete carnosa and P. chrysosporium, to elucidate the genetic basis of the distinct wood types they colonize.</title>
        <authorList>
            <person name="Suzuki H."/>
            <person name="MacDonald J."/>
            <person name="Syed K."/>
            <person name="Salamov A."/>
            <person name="Hori C."/>
            <person name="Aerts A."/>
            <person name="Henrissat B."/>
            <person name="Wiebenga A."/>
            <person name="vanKuyk P.A."/>
            <person name="Barry K."/>
            <person name="Lindquist E."/>
            <person name="LaButti K."/>
            <person name="Lapidus A."/>
            <person name="Lucas S."/>
            <person name="Coutinho P."/>
            <person name="Gong Y."/>
            <person name="Samejima M."/>
            <person name="Mahadevan R."/>
            <person name="Abou-Zaid M."/>
            <person name="de Vries R.P."/>
            <person name="Igarashi K."/>
            <person name="Yadav J.S."/>
            <person name="Grigoriev I.V."/>
            <person name="Master E.R."/>
        </authorList>
    </citation>
    <scope>NUCLEOTIDE SEQUENCE [LARGE SCALE GENOMIC DNA]</scope>
    <source>
        <strain evidence="2 3">HHB-10118-sp</strain>
    </source>
</reference>
<evidence type="ECO:0000313" key="3">
    <source>
        <dbReference type="Proteomes" id="UP000008370"/>
    </source>
</evidence>
<organism evidence="2 3">
    <name type="scientific">Phanerochaete carnosa (strain HHB-10118-sp)</name>
    <name type="common">White-rot fungus</name>
    <name type="synonym">Peniophora carnosa</name>
    <dbReference type="NCBI Taxonomy" id="650164"/>
    <lineage>
        <taxon>Eukaryota</taxon>
        <taxon>Fungi</taxon>
        <taxon>Dikarya</taxon>
        <taxon>Basidiomycota</taxon>
        <taxon>Agaricomycotina</taxon>
        <taxon>Agaricomycetes</taxon>
        <taxon>Polyporales</taxon>
        <taxon>Phanerochaetaceae</taxon>
        <taxon>Phanerochaete</taxon>
    </lineage>
</organism>
<dbReference type="GeneID" id="18911831"/>
<feature type="compositionally biased region" description="Basic and acidic residues" evidence="1">
    <location>
        <begin position="159"/>
        <end position="177"/>
    </location>
</feature>
<dbReference type="AlphaFoldDB" id="K5VQA0"/>
<gene>
    <name evidence="2" type="ORF">PHACADRAFT_202262</name>
</gene>
<feature type="region of interest" description="Disordered" evidence="1">
    <location>
        <begin position="1"/>
        <end position="20"/>
    </location>
</feature>
<dbReference type="KEGG" id="pco:PHACADRAFT_202262"/>
<evidence type="ECO:0000256" key="1">
    <source>
        <dbReference type="SAM" id="MobiDB-lite"/>
    </source>
</evidence>
<feature type="region of interest" description="Disordered" evidence="1">
    <location>
        <begin position="159"/>
        <end position="211"/>
    </location>
</feature>
<sequence>MSTPAPLRTLPSPKSRKMDNPATRLAMAAAMTLVTRKVSFCPFADASRRCPNIVSVAPRVLQQLSCRTELQLDQILVSRCLSPNTAAKHQEMETSDKQLAPPCIAVTTSDTTHFRATSNASQCQSPQADIVRSPVLHLRCGHTPRTESQREKERALEIEKVKEDELDEEPQKRHAADENAFPSRSEHDDNERNHEGPRPKHSRRSPVRPSFCHSSCHVENLVIPPASASAAPVAAPASA</sequence>
<dbReference type="HOGENOM" id="CLU_1161498_0_0_1"/>
<dbReference type="Proteomes" id="UP000008370">
    <property type="component" value="Unassembled WGS sequence"/>
</dbReference>
<dbReference type="RefSeq" id="XP_007402549.1">
    <property type="nucleotide sequence ID" value="XM_007402487.1"/>
</dbReference>
<protein>
    <submittedName>
        <fullName evidence="2">Uncharacterized protein</fullName>
    </submittedName>
</protein>
<evidence type="ECO:0000313" key="2">
    <source>
        <dbReference type="EMBL" id="EKM48900.1"/>
    </source>
</evidence>
<accession>K5VQA0</accession>
<dbReference type="EMBL" id="JH930657">
    <property type="protein sequence ID" value="EKM48900.1"/>
    <property type="molecule type" value="Genomic_DNA"/>
</dbReference>
<keyword evidence="3" id="KW-1185">Reference proteome</keyword>
<feature type="compositionally biased region" description="Basic and acidic residues" evidence="1">
    <location>
        <begin position="184"/>
        <end position="198"/>
    </location>
</feature>